<name>A0A6P4DXR1_ARADU</name>
<dbReference type="RefSeq" id="XP_015970816.1">
    <property type="nucleotide sequence ID" value="XM_016115330.1"/>
</dbReference>
<dbReference type="GeneID" id="107494280"/>
<reference evidence="2" key="2">
    <citation type="submission" date="2025-08" db="UniProtKB">
        <authorList>
            <consortium name="RefSeq"/>
        </authorList>
    </citation>
    <scope>IDENTIFICATION</scope>
    <source>
        <tissue evidence="2">Whole plant</tissue>
    </source>
</reference>
<dbReference type="SUPFAM" id="SSF50630">
    <property type="entry name" value="Acid proteases"/>
    <property type="match status" value="1"/>
</dbReference>
<accession>A0A6P4DXR1</accession>
<keyword evidence="1" id="KW-1185">Reference proteome</keyword>
<proteinExistence type="predicted"/>
<protein>
    <submittedName>
        <fullName evidence="2">Uncharacterized protein LOC107494280</fullName>
    </submittedName>
</protein>
<gene>
    <name evidence="2" type="primary">LOC107494280</name>
</gene>
<dbReference type="CDD" id="cd00303">
    <property type="entry name" value="retropepsin_like"/>
    <property type="match status" value="1"/>
</dbReference>
<dbReference type="Gene3D" id="2.40.70.10">
    <property type="entry name" value="Acid Proteases"/>
    <property type="match status" value="1"/>
</dbReference>
<dbReference type="Proteomes" id="UP000515211">
    <property type="component" value="Chromosome 1"/>
</dbReference>
<reference evidence="1" key="1">
    <citation type="journal article" date="2016" name="Nat. Genet.">
        <title>The genome sequences of Arachis duranensis and Arachis ipaensis, the diploid ancestors of cultivated peanut.</title>
        <authorList>
            <person name="Bertioli D.J."/>
            <person name="Cannon S.B."/>
            <person name="Froenicke L."/>
            <person name="Huang G."/>
            <person name="Farmer A.D."/>
            <person name="Cannon E.K."/>
            <person name="Liu X."/>
            <person name="Gao D."/>
            <person name="Clevenger J."/>
            <person name="Dash S."/>
            <person name="Ren L."/>
            <person name="Moretzsohn M.C."/>
            <person name="Shirasawa K."/>
            <person name="Huang W."/>
            <person name="Vidigal B."/>
            <person name="Abernathy B."/>
            <person name="Chu Y."/>
            <person name="Niederhuth C.E."/>
            <person name="Umale P."/>
            <person name="Araujo A.C."/>
            <person name="Kozik A."/>
            <person name="Kim K.D."/>
            <person name="Burow M.D."/>
            <person name="Varshney R.K."/>
            <person name="Wang X."/>
            <person name="Zhang X."/>
            <person name="Barkley N."/>
            <person name="Guimaraes P.M."/>
            <person name="Isobe S."/>
            <person name="Guo B."/>
            <person name="Liao B."/>
            <person name="Stalker H.T."/>
            <person name="Schmitz R.J."/>
            <person name="Scheffler B.E."/>
            <person name="Leal-Bertioli S.C."/>
            <person name="Xun X."/>
            <person name="Jackson S.A."/>
            <person name="Michelmore R."/>
            <person name="Ozias-Akins P."/>
        </authorList>
    </citation>
    <scope>NUCLEOTIDE SEQUENCE [LARGE SCALE GENOMIC DNA]</scope>
    <source>
        <strain evidence="1">cv. V14167</strain>
    </source>
</reference>
<dbReference type="AlphaFoldDB" id="A0A6P4DXR1"/>
<dbReference type="PANTHER" id="PTHR33067:SF9">
    <property type="entry name" value="RNA-DIRECTED DNA POLYMERASE"/>
    <property type="match status" value="1"/>
</dbReference>
<organism evidence="1 2">
    <name type="scientific">Arachis duranensis</name>
    <name type="common">Wild peanut</name>
    <dbReference type="NCBI Taxonomy" id="130453"/>
    <lineage>
        <taxon>Eukaryota</taxon>
        <taxon>Viridiplantae</taxon>
        <taxon>Streptophyta</taxon>
        <taxon>Embryophyta</taxon>
        <taxon>Tracheophyta</taxon>
        <taxon>Spermatophyta</taxon>
        <taxon>Magnoliopsida</taxon>
        <taxon>eudicotyledons</taxon>
        <taxon>Gunneridae</taxon>
        <taxon>Pentapetalae</taxon>
        <taxon>rosids</taxon>
        <taxon>fabids</taxon>
        <taxon>Fabales</taxon>
        <taxon>Fabaceae</taxon>
        <taxon>Papilionoideae</taxon>
        <taxon>50 kb inversion clade</taxon>
        <taxon>dalbergioids sensu lato</taxon>
        <taxon>Dalbergieae</taxon>
        <taxon>Pterocarpus clade</taxon>
        <taxon>Arachis</taxon>
    </lineage>
</organism>
<dbReference type="InterPro" id="IPR021109">
    <property type="entry name" value="Peptidase_aspartic_dom_sf"/>
</dbReference>
<dbReference type="OrthoDB" id="1934381at2759"/>
<dbReference type="KEGG" id="adu:107494280"/>
<evidence type="ECO:0000313" key="1">
    <source>
        <dbReference type="Proteomes" id="UP000515211"/>
    </source>
</evidence>
<dbReference type="PANTHER" id="PTHR33067">
    <property type="entry name" value="RNA-DIRECTED DNA POLYMERASE-RELATED"/>
    <property type="match status" value="1"/>
</dbReference>
<evidence type="ECO:0000313" key="2">
    <source>
        <dbReference type="RefSeq" id="XP_015970816.1"/>
    </source>
</evidence>
<sequence length="194" mass="21881">MPLYAKFLKELITKKRSWQEKEIVVLTQECSAIIQKGLPLKLKDPGSFLIPCTIGNIAIDKSLCDLGASINLMPLTMMKKMMIEELKPTRMSLQLTDRSIKIPNGVVENLLVKVGNFIFPADFVVLDMDEKGSNSVILGRPFLATARTIIDVEKGEMIFRVHDEQMTINVFKAMQYPSEKESCMRVDVVDSLVE</sequence>